<name>A0ABQ7SI77_PHRPL</name>
<evidence type="ECO:0000256" key="10">
    <source>
        <dbReference type="PROSITE-ProRule" id="PRU00024"/>
    </source>
</evidence>
<gene>
    <name evidence="16" type="ORF">JD844_028630</name>
</gene>
<feature type="region of interest" description="Disordered" evidence="11">
    <location>
        <begin position="43"/>
        <end position="77"/>
    </location>
</feature>
<evidence type="ECO:0000256" key="4">
    <source>
        <dbReference type="ARBA" id="ARBA00022658"/>
    </source>
</evidence>
<dbReference type="InterPro" id="IPR013083">
    <property type="entry name" value="Znf_RING/FYVE/PHD"/>
</dbReference>
<dbReference type="SMART" id="SM00325">
    <property type="entry name" value="RhoGEF"/>
    <property type="match status" value="1"/>
</dbReference>
<dbReference type="Gene3D" id="1.20.900.10">
    <property type="entry name" value="Dbl homology (DH) domain"/>
    <property type="match status" value="1"/>
</dbReference>
<keyword evidence="8" id="KW-0862">Zinc</keyword>
<evidence type="ECO:0000256" key="1">
    <source>
        <dbReference type="ARBA" id="ARBA00004245"/>
    </source>
</evidence>
<dbReference type="CDD" id="cd15741">
    <property type="entry name" value="FYVE_FGD1_2_4"/>
    <property type="match status" value="1"/>
</dbReference>
<keyword evidence="4" id="KW-0344">Guanine-nucleotide releasing factor</keyword>
<dbReference type="PANTHER" id="PTHR12673">
    <property type="entry name" value="FACIOGENITAL DYSPLASIA PROTEIN"/>
    <property type="match status" value="1"/>
</dbReference>
<keyword evidence="17" id="KW-1185">Reference proteome</keyword>
<keyword evidence="7 10" id="KW-0863">Zinc-finger</keyword>
<keyword evidence="6" id="KW-0677">Repeat</keyword>
<feature type="compositionally biased region" description="Polar residues" evidence="11">
    <location>
        <begin position="67"/>
        <end position="76"/>
    </location>
</feature>
<protein>
    <recommendedName>
        <fullName evidence="18">FYVE, RhoGEF and PH domain-containing protein 4</fullName>
    </recommendedName>
</protein>
<comment type="caution">
    <text evidence="16">The sequence shown here is derived from an EMBL/GenBank/DDBJ whole genome shotgun (WGS) entry which is preliminary data.</text>
</comment>
<accession>A0ABQ7SI77</accession>
<proteinExistence type="predicted"/>
<dbReference type="SMART" id="SM00233">
    <property type="entry name" value="PH"/>
    <property type="match status" value="2"/>
</dbReference>
<dbReference type="SMART" id="SM00064">
    <property type="entry name" value="FYVE"/>
    <property type="match status" value="1"/>
</dbReference>
<dbReference type="PROSITE" id="PS50010">
    <property type="entry name" value="DH_2"/>
    <property type="match status" value="1"/>
</dbReference>
<evidence type="ECO:0000256" key="9">
    <source>
        <dbReference type="ARBA" id="ARBA00023212"/>
    </source>
</evidence>
<dbReference type="PROSITE" id="PS50003">
    <property type="entry name" value="PH_DOMAIN"/>
    <property type="match status" value="2"/>
</dbReference>
<organism evidence="16 17">
    <name type="scientific">Phrynosoma platyrhinos</name>
    <name type="common">Desert horned lizard</name>
    <dbReference type="NCBI Taxonomy" id="52577"/>
    <lineage>
        <taxon>Eukaryota</taxon>
        <taxon>Metazoa</taxon>
        <taxon>Chordata</taxon>
        <taxon>Craniata</taxon>
        <taxon>Vertebrata</taxon>
        <taxon>Euteleostomi</taxon>
        <taxon>Lepidosauria</taxon>
        <taxon>Squamata</taxon>
        <taxon>Bifurcata</taxon>
        <taxon>Unidentata</taxon>
        <taxon>Episquamata</taxon>
        <taxon>Toxicofera</taxon>
        <taxon>Iguania</taxon>
        <taxon>Phrynosomatidae</taxon>
        <taxon>Phrynosomatinae</taxon>
        <taxon>Phrynosoma</taxon>
    </lineage>
</organism>
<dbReference type="EMBL" id="JAIPUX010005290">
    <property type="protein sequence ID" value="KAH0617041.1"/>
    <property type="molecule type" value="Genomic_DNA"/>
</dbReference>
<feature type="domain" description="FYVE-type" evidence="15">
    <location>
        <begin position="640"/>
        <end position="700"/>
    </location>
</feature>
<dbReference type="InterPro" id="IPR000315">
    <property type="entry name" value="Znf_B-box"/>
</dbReference>
<dbReference type="SUPFAM" id="SSF48065">
    <property type="entry name" value="DBL homology domain (DH-domain)"/>
    <property type="match status" value="1"/>
</dbReference>
<feature type="domain" description="DH" evidence="13">
    <location>
        <begin position="286"/>
        <end position="473"/>
    </location>
</feature>
<evidence type="ECO:0008006" key="18">
    <source>
        <dbReference type="Google" id="ProtNLM"/>
    </source>
</evidence>
<dbReference type="InterPro" id="IPR035941">
    <property type="entry name" value="FGD1-4_PH2"/>
</dbReference>
<evidence type="ECO:0000256" key="11">
    <source>
        <dbReference type="SAM" id="MobiDB-lite"/>
    </source>
</evidence>
<keyword evidence="9" id="KW-0206">Cytoskeleton</keyword>
<dbReference type="PROSITE" id="PS50178">
    <property type="entry name" value="ZF_FYVE"/>
    <property type="match status" value="1"/>
</dbReference>
<dbReference type="InterPro" id="IPR037742">
    <property type="entry name" value="FDG4_N_PH"/>
</dbReference>
<sequence>MLFVITGGSACPKIITAPCLANSTARLYEPNISYEVAQGINGNLSVKHSPRPTSNPKPQVPPKPLHLQNSQPSIAHQSPRLKALYTTKPRMEEVTPTSSCVSKEKSSKVSDLISHFEGGSSSIPSELKKESSILNVAKSQGKHGSAPSPQPKFLTQYSLQKQGNSTDHSQDVQNRTANGVVAQDQLDCRDSTFSVHNANRVIQNDNASSNNSMVNGERENNSMDSLQTTAVCKGQIINSCCRAPSVNTFPSGKDTVEMITNTDDKEVEEHNKQDPGLETKETDEQKCYKIANELLHTERAYVSRLALLDQVFYCKLMEEANRGSFPAEVVNKVFSNISSINQFHSQFLLPELEKRMQEWDTNPRISDILQKLAPFLKMYGEYVKNFDNAMELVKTWTERSPVFKSIIQDIQKQKVCGNLTLQHHMLEPVQRIPRYEMLLKDYLRKLPQDSIDWKDAEKSLEIISTAASHSNSAIRKMENLKKLLEVYEMLGEEEDIVNPSNELIKEGQILKLAARNTSAQERYLFLFNNMLLYCVPKFSLVGSKFTVRTRVGIDGMKIVETHNEEYPHTFQVSGKERTLELQASSEQDKEEWIKALQSTIDAFQQRNETFRNAIAKEYDDMPIEVSTAELGKRAPRWIRDNEVTMCMKCKEPFNALTRRRHHCRACGHVVCWKCSDYKAHLEYDSNKLNKVCKDCYHIITGCTDSEEKKKRGILEIESAEVSGNSVICSFLQYLEKSKTWQKAWCVIPKHEALVLYMYGAPQDVKASATIPLLGYTVDDTPRSADLPHSFKLTQSKSVHSFAADNEELKQKWLKVIHLAVKGETPDCPNDLRMNLEDQHESSAKLEFEA</sequence>
<dbReference type="Pfam" id="PF00169">
    <property type="entry name" value="PH"/>
    <property type="match status" value="2"/>
</dbReference>
<keyword evidence="3" id="KW-0597">Phosphoprotein</keyword>
<dbReference type="SUPFAM" id="SSF50729">
    <property type="entry name" value="PH domain-like"/>
    <property type="match status" value="2"/>
</dbReference>
<keyword evidence="2" id="KW-0963">Cytoplasm</keyword>
<feature type="domain" description="PH" evidence="12">
    <location>
        <begin position="724"/>
        <end position="821"/>
    </location>
</feature>
<evidence type="ECO:0000256" key="8">
    <source>
        <dbReference type="ARBA" id="ARBA00022833"/>
    </source>
</evidence>
<evidence type="ECO:0000259" key="15">
    <source>
        <dbReference type="PROSITE" id="PS50178"/>
    </source>
</evidence>
<evidence type="ECO:0000256" key="2">
    <source>
        <dbReference type="ARBA" id="ARBA00022490"/>
    </source>
</evidence>
<dbReference type="Proteomes" id="UP000826234">
    <property type="component" value="Unassembled WGS sequence"/>
</dbReference>
<keyword evidence="5" id="KW-0479">Metal-binding</keyword>
<dbReference type="CDD" id="cd13236">
    <property type="entry name" value="PH2_FGD1-4"/>
    <property type="match status" value="1"/>
</dbReference>
<evidence type="ECO:0000259" key="13">
    <source>
        <dbReference type="PROSITE" id="PS50010"/>
    </source>
</evidence>
<feature type="domain" description="PH" evidence="12">
    <location>
        <begin position="502"/>
        <end position="601"/>
    </location>
</feature>
<evidence type="ECO:0000259" key="14">
    <source>
        <dbReference type="PROSITE" id="PS50119"/>
    </source>
</evidence>
<evidence type="ECO:0000256" key="5">
    <source>
        <dbReference type="ARBA" id="ARBA00022723"/>
    </source>
</evidence>
<dbReference type="PROSITE" id="PS50119">
    <property type="entry name" value="ZF_BBOX"/>
    <property type="match status" value="1"/>
</dbReference>
<comment type="subcellular location">
    <subcellularLocation>
        <location evidence="1">Cytoplasm</location>
        <location evidence="1">Cytoskeleton</location>
    </subcellularLocation>
</comment>
<evidence type="ECO:0000256" key="6">
    <source>
        <dbReference type="ARBA" id="ARBA00022737"/>
    </source>
</evidence>
<feature type="domain" description="B box-type" evidence="14">
    <location>
        <begin position="641"/>
        <end position="691"/>
    </location>
</feature>
<dbReference type="InterPro" id="IPR035899">
    <property type="entry name" value="DBL_dom_sf"/>
</dbReference>
<evidence type="ECO:0000313" key="17">
    <source>
        <dbReference type="Proteomes" id="UP000826234"/>
    </source>
</evidence>
<dbReference type="Gene3D" id="2.30.29.30">
    <property type="entry name" value="Pleckstrin-homology domain (PH domain)/Phosphotyrosine-binding domain (PTB)"/>
    <property type="match status" value="2"/>
</dbReference>
<dbReference type="Pfam" id="PF01363">
    <property type="entry name" value="FYVE"/>
    <property type="match status" value="1"/>
</dbReference>
<dbReference type="InterPro" id="IPR011993">
    <property type="entry name" value="PH-like_dom_sf"/>
</dbReference>
<dbReference type="InterPro" id="IPR017455">
    <property type="entry name" value="Znf_FYVE-rel"/>
</dbReference>
<evidence type="ECO:0000256" key="7">
    <source>
        <dbReference type="ARBA" id="ARBA00022771"/>
    </source>
</evidence>
<feature type="compositionally biased region" description="Pro residues" evidence="11">
    <location>
        <begin position="53"/>
        <end position="64"/>
    </location>
</feature>
<dbReference type="InterPro" id="IPR051092">
    <property type="entry name" value="FYVE_RhoGEF_PH"/>
</dbReference>
<feature type="compositionally biased region" description="Polar residues" evidence="11">
    <location>
        <begin position="43"/>
        <end position="52"/>
    </location>
</feature>
<dbReference type="InterPro" id="IPR000219">
    <property type="entry name" value="DH_dom"/>
</dbReference>
<dbReference type="InterPro" id="IPR001849">
    <property type="entry name" value="PH_domain"/>
</dbReference>
<dbReference type="InterPro" id="IPR000306">
    <property type="entry name" value="Znf_FYVE"/>
</dbReference>
<evidence type="ECO:0000256" key="3">
    <source>
        <dbReference type="ARBA" id="ARBA00022553"/>
    </source>
</evidence>
<dbReference type="CDD" id="cd00160">
    <property type="entry name" value="RhoGEF"/>
    <property type="match status" value="1"/>
</dbReference>
<evidence type="ECO:0000313" key="16">
    <source>
        <dbReference type="EMBL" id="KAH0617041.1"/>
    </source>
</evidence>
<dbReference type="PANTHER" id="PTHR12673:SF98">
    <property type="entry name" value="FYVE, RHOGEF AND PH DOMAIN-CONTAINING PROTEIN 4"/>
    <property type="match status" value="1"/>
</dbReference>
<dbReference type="Pfam" id="PF00621">
    <property type="entry name" value="RhoGEF"/>
    <property type="match status" value="1"/>
</dbReference>
<dbReference type="Gene3D" id="3.30.40.10">
    <property type="entry name" value="Zinc/RING finger domain, C3HC4 (zinc finger)"/>
    <property type="match status" value="1"/>
</dbReference>
<reference evidence="16 17" key="1">
    <citation type="journal article" date="2022" name="Gigascience">
        <title>A chromosome-level genome assembly and annotation of the desert horned lizard, Phrynosoma platyrhinos, provides insight into chromosomal rearrangements among reptiles.</title>
        <authorList>
            <person name="Koochekian N."/>
            <person name="Ascanio A."/>
            <person name="Farleigh K."/>
            <person name="Card D.C."/>
            <person name="Schield D.R."/>
            <person name="Castoe T.A."/>
            <person name="Jezkova T."/>
        </authorList>
    </citation>
    <scope>NUCLEOTIDE SEQUENCE [LARGE SCALE GENOMIC DNA]</scope>
    <source>
        <strain evidence="16">NK-2021</strain>
    </source>
</reference>
<dbReference type="CDD" id="cd15791">
    <property type="entry name" value="PH1_FDG4"/>
    <property type="match status" value="1"/>
</dbReference>
<evidence type="ECO:0000259" key="12">
    <source>
        <dbReference type="PROSITE" id="PS50003"/>
    </source>
</evidence>